<protein>
    <recommendedName>
        <fullName evidence="4">Secreted protein</fullName>
    </recommendedName>
</protein>
<feature type="chain" id="PRO_5045426452" description="Secreted protein" evidence="1">
    <location>
        <begin position="42"/>
        <end position="218"/>
    </location>
</feature>
<dbReference type="Proteomes" id="UP001220064">
    <property type="component" value="Chromosome"/>
</dbReference>
<dbReference type="EMBL" id="CP063189">
    <property type="protein sequence ID" value="WCZ33191.1"/>
    <property type="molecule type" value="Genomic_DNA"/>
</dbReference>
<evidence type="ECO:0000313" key="3">
    <source>
        <dbReference type="Proteomes" id="UP001220064"/>
    </source>
</evidence>
<reference evidence="2 3" key="1">
    <citation type="submission" date="2020-10" db="EMBL/GenBank/DDBJ databases">
        <title>Complete genome sequence of Corynebacterium massiliense DSM 45435, type strain of Corynebacterium massiliense.</title>
        <authorList>
            <person name="Busche T."/>
            <person name="Kalinowski J."/>
            <person name="Ruckert C."/>
        </authorList>
    </citation>
    <scope>NUCLEOTIDE SEQUENCE [LARGE SCALE GENOMIC DNA]</scope>
    <source>
        <strain evidence="2 3">DSM 45435</strain>
    </source>
</reference>
<keyword evidence="3" id="KW-1185">Reference proteome</keyword>
<proteinExistence type="predicted"/>
<keyword evidence="1" id="KW-0732">Signal</keyword>
<organism evidence="2 3">
    <name type="scientific">Corynebacterium massiliense DSM 45435</name>
    <dbReference type="NCBI Taxonomy" id="1121364"/>
    <lineage>
        <taxon>Bacteria</taxon>
        <taxon>Bacillati</taxon>
        <taxon>Actinomycetota</taxon>
        <taxon>Actinomycetes</taxon>
        <taxon>Mycobacteriales</taxon>
        <taxon>Corynebacteriaceae</taxon>
        <taxon>Corynebacterium</taxon>
    </lineage>
</organism>
<evidence type="ECO:0008006" key="4">
    <source>
        <dbReference type="Google" id="ProtNLM"/>
    </source>
</evidence>
<evidence type="ECO:0000256" key="1">
    <source>
        <dbReference type="SAM" id="SignalP"/>
    </source>
</evidence>
<sequence>MTAVRTSLARRVTSAAAAGIMAGGMALGVAMPAAFAPAAAAAEKSSPGTFAGDFELPQRWNDDFKPGTHCATPGQNGTWITAKRRWFKQTDAASVTNRNDESVPVTHKVTDKRTQTLEVSGKVKGEGDLAKLMTNTFGFTYVHEAHWSLQQVVGPYELPANEQGKLVWGFTMLDTDNQDVKCGEDQVWHEQGKPYSASVPEGRYSELRLDDAPDYDIR</sequence>
<gene>
    <name evidence="2" type="ORF">CMASS_08890</name>
</gene>
<name>A0ABY7U9Z0_9CORY</name>
<accession>A0ABY7U9Z0</accession>
<evidence type="ECO:0000313" key="2">
    <source>
        <dbReference type="EMBL" id="WCZ33191.1"/>
    </source>
</evidence>
<feature type="signal peptide" evidence="1">
    <location>
        <begin position="1"/>
        <end position="41"/>
    </location>
</feature>